<accession>A0A2H0TVF4</accession>
<dbReference type="EMBL" id="PFBY01000040">
    <property type="protein sequence ID" value="PIR76125.1"/>
    <property type="molecule type" value="Genomic_DNA"/>
</dbReference>
<name>A0A2H0TVF4_9BACT</name>
<dbReference type="AlphaFoldDB" id="A0A2H0TVF4"/>
<comment type="caution">
    <text evidence="1">The sequence shown here is derived from an EMBL/GenBank/DDBJ whole genome shotgun (WGS) entry which is preliminary data.</text>
</comment>
<evidence type="ECO:0000313" key="2">
    <source>
        <dbReference type="Proteomes" id="UP000231530"/>
    </source>
</evidence>
<gene>
    <name evidence="1" type="ORF">COU32_03690</name>
</gene>
<evidence type="ECO:0000313" key="1">
    <source>
        <dbReference type="EMBL" id="PIR76125.1"/>
    </source>
</evidence>
<organism evidence="1 2">
    <name type="scientific">Candidatus Magasanikbacteria bacterium CG10_big_fil_rev_8_21_14_0_10_42_10</name>
    <dbReference type="NCBI Taxonomy" id="1974649"/>
    <lineage>
        <taxon>Bacteria</taxon>
        <taxon>Candidatus Magasanikiibacteriota</taxon>
    </lineage>
</organism>
<protein>
    <submittedName>
        <fullName evidence="1">Uncharacterized protein</fullName>
    </submittedName>
</protein>
<proteinExistence type="predicted"/>
<reference evidence="2" key="1">
    <citation type="submission" date="2017-09" db="EMBL/GenBank/DDBJ databases">
        <title>Depth-based differentiation of microbial function through sediment-hosted aquifers and enrichment of novel symbionts in the deep terrestrial subsurface.</title>
        <authorList>
            <person name="Probst A.J."/>
            <person name="Ladd B."/>
            <person name="Jarett J.K."/>
            <person name="Geller-Mcgrath D.E."/>
            <person name="Sieber C.M.K."/>
            <person name="Emerson J.B."/>
            <person name="Anantharaman K."/>
            <person name="Thomas B.C."/>
            <person name="Malmstrom R."/>
            <person name="Stieglmeier M."/>
            <person name="Klingl A."/>
            <person name="Woyke T."/>
            <person name="Ryan C.M."/>
            <person name="Banfield J.F."/>
        </authorList>
    </citation>
    <scope>NUCLEOTIDE SEQUENCE [LARGE SCALE GENOMIC DNA]</scope>
</reference>
<sequence length="78" mass="9309">MNYHQPSYPWEDKTSEDTQVFFQPDGHGIFELVNWRFGADPLGNLCVFHDTKPDSDVGLKRYHTVDDNRLRFLPRERR</sequence>
<dbReference type="Proteomes" id="UP000231530">
    <property type="component" value="Unassembled WGS sequence"/>
</dbReference>